<dbReference type="PANTHER" id="PTHR43976:SF9">
    <property type="entry name" value="OXIDOREDUCTASE"/>
    <property type="match status" value="1"/>
</dbReference>
<dbReference type="Proteomes" id="UP000679126">
    <property type="component" value="Unassembled WGS sequence"/>
</dbReference>
<sequence>MSKTILITGSGSGYGNLIAKALSEEGHGVIAGMQIIDEKSRKAADDLCSIPNIEVVAIDLDNERSISESVGRIIHKYGAIDILINDAEVASFGLLEATSIAQIRQVLDIGLLSVIRMIQAVLPDMRKNKAGVILNICCGPSLFSAPFLIPQTLAKMGIMALSEGLQAELKLEGIDCLAVLIDNCLSGSINNKLFEADLPEIAGAYKIESRQVIRKVERSIREPELALEKRQDVAKDIVDLLNMKSGLRPKQLIVDKKNERTIRELFVRKIELKNKWAERAGIKLSATT</sequence>
<name>A0ABS3YA27_9BACT</name>
<proteinExistence type="predicted"/>
<dbReference type="RefSeq" id="WP_209143816.1">
    <property type="nucleotide sequence ID" value="NZ_JAGHKP010000001.1"/>
</dbReference>
<keyword evidence="2" id="KW-1185">Reference proteome</keyword>
<gene>
    <name evidence="1" type="ORF">J7I43_04880</name>
</gene>
<dbReference type="SUPFAM" id="SSF51735">
    <property type="entry name" value="NAD(P)-binding Rossmann-fold domains"/>
    <property type="match status" value="1"/>
</dbReference>
<protein>
    <submittedName>
        <fullName evidence="1">SDR family NAD(P)-dependent oxidoreductase</fullName>
    </submittedName>
</protein>
<organism evidence="1 2">
    <name type="scientific">Chitinophaga chungangae</name>
    <dbReference type="NCBI Taxonomy" id="2821488"/>
    <lineage>
        <taxon>Bacteria</taxon>
        <taxon>Pseudomonadati</taxon>
        <taxon>Bacteroidota</taxon>
        <taxon>Chitinophagia</taxon>
        <taxon>Chitinophagales</taxon>
        <taxon>Chitinophagaceae</taxon>
        <taxon>Chitinophaga</taxon>
    </lineage>
</organism>
<dbReference type="PRINTS" id="PR00081">
    <property type="entry name" value="GDHRDH"/>
</dbReference>
<dbReference type="PANTHER" id="PTHR43976">
    <property type="entry name" value="SHORT CHAIN DEHYDROGENASE"/>
    <property type="match status" value="1"/>
</dbReference>
<evidence type="ECO:0000313" key="1">
    <source>
        <dbReference type="EMBL" id="MBO9151529.1"/>
    </source>
</evidence>
<evidence type="ECO:0000313" key="2">
    <source>
        <dbReference type="Proteomes" id="UP000679126"/>
    </source>
</evidence>
<dbReference type="Gene3D" id="3.40.50.720">
    <property type="entry name" value="NAD(P)-binding Rossmann-like Domain"/>
    <property type="match status" value="1"/>
</dbReference>
<dbReference type="InterPro" id="IPR002347">
    <property type="entry name" value="SDR_fam"/>
</dbReference>
<reference evidence="2" key="1">
    <citation type="submission" date="2021-03" db="EMBL/GenBank/DDBJ databases">
        <title>Assistant Professor.</title>
        <authorList>
            <person name="Huq M.A."/>
        </authorList>
    </citation>
    <scope>NUCLEOTIDE SEQUENCE [LARGE SCALE GENOMIC DNA]</scope>
    <source>
        <strain evidence="2">MAH-28</strain>
    </source>
</reference>
<dbReference type="InterPro" id="IPR051911">
    <property type="entry name" value="SDR_oxidoreductase"/>
</dbReference>
<dbReference type="EMBL" id="JAGHKP010000001">
    <property type="protein sequence ID" value="MBO9151529.1"/>
    <property type="molecule type" value="Genomic_DNA"/>
</dbReference>
<accession>A0ABS3YA27</accession>
<dbReference type="Pfam" id="PF00106">
    <property type="entry name" value="adh_short"/>
    <property type="match status" value="1"/>
</dbReference>
<comment type="caution">
    <text evidence="1">The sequence shown here is derived from an EMBL/GenBank/DDBJ whole genome shotgun (WGS) entry which is preliminary data.</text>
</comment>
<dbReference type="InterPro" id="IPR036291">
    <property type="entry name" value="NAD(P)-bd_dom_sf"/>
</dbReference>